<dbReference type="AlphaFoldDB" id="A0A9P5Y2K2"/>
<name>A0A9P5Y2K2_9AGAR</name>
<sequence length="54" mass="6185">MFDTLVTSHHPSQQVFERRQARSLIFPFSNNGVSTVINFIFFSEANCIDPSTIH</sequence>
<protein>
    <submittedName>
        <fullName evidence="1">Uncharacterized protein</fullName>
    </submittedName>
</protein>
<comment type="caution">
    <text evidence="1">The sequence shown here is derived from an EMBL/GenBank/DDBJ whole genome shotgun (WGS) entry which is preliminary data.</text>
</comment>
<evidence type="ECO:0000313" key="1">
    <source>
        <dbReference type="EMBL" id="KAF9461112.1"/>
    </source>
</evidence>
<accession>A0A9P5Y2K2</accession>
<proteinExistence type="predicted"/>
<evidence type="ECO:0000313" key="2">
    <source>
        <dbReference type="Proteomes" id="UP000807353"/>
    </source>
</evidence>
<keyword evidence="2" id="KW-1185">Reference proteome</keyword>
<dbReference type="Proteomes" id="UP000807353">
    <property type="component" value="Unassembled WGS sequence"/>
</dbReference>
<organism evidence="1 2">
    <name type="scientific">Collybia nuda</name>
    <dbReference type="NCBI Taxonomy" id="64659"/>
    <lineage>
        <taxon>Eukaryota</taxon>
        <taxon>Fungi</taxon>
        <taxon>Dikarya</taxon>
        <taxon>Basidiomycota</taxon>
        <taxon>Agaricomycotina</taxon>
        <taxon>Agaricomycetes</taxon>
        <taxon>Agaricomycetidae</taxon>
        <taxon>Agaricales</taxon>
        <taxon>Tricholomatineae</taxon>
        <taxon>Clitocybaceae</taxon>
        <taxon>Collybia</taxon>
    </lineage>
</organism>
<gene>
    <name evidence="1" type="ORF">BDZ94DRAFT_1264624</name>
</gene>
<reference evidence="1" key="1">
    <citation type="submission" date="2020-11" db="EMBL/GenBank/DDBJ databases">
        <authorList>
            <consortium name="DOE Joint Genome Institute"/>
            <person name="Ahrendt S."/>
            <person name="Riley R."/>
            <person name="Andreopoulos W."/>
            <person name="Labutti K."/>
            <person name="Pangilinan J."/>
            <person name="Ruiz-Duenas F.J."/>
            <person name="Barrasa J.M."/>
            <person name="Sanchez-Garcia M."/>
            <person name="Camarero S."/>
            <person name="Miyauchi S."/>
            <person name="Serrano A."/>
            <person name="Linde D."/>
            <person name="Babiker R."/>
            <person name="Drula E."/>
            <person name="Ayuso-Fernandez I."/>
            <person name="Pacheco R."/>
            <person name="Padilla G."/>
            <person name="Ferreira P."/>
            <person name="Barriuso J."/>
            <person name="Kellner H."/>
            <person name="Castanera R."/>
            <person name="Alfaro M."/>
            <person name="Ramirez L."/>
            <person name="Pisabarro A.G."/>
            <person name="Kuo A."/>
            <person name="Tritt A."/>
            <person name="Lipzen A."/>
            <person name="He G."/>
            <person name="Yan M."/>
            <person name="Ng V."/>
            <person name="Cullen D."/>
            <person name="Martin F."/>
            <person name="Rosso M.-N."/>
            <person name="Henrissat B."/>
            <person name="Hibbett D."/>
            <person name="Martinez A.T."/>
            <person name="Grigoriev I.V."/>
        </authorList>
    </citation>
    <scope>NUCLEOTIDE SEQUENCE</scope>
    <source>
        <strain evidence="1">CBS 247.69</strain>
    </source>
</reference>
<dbReference type="EMBL" id="MU150289">
    <property type="protein sequence ID" value="KAF9461112.1"/>
    <property type="molecule type" value="Genomic_DNA"/>
</dbReference>